<feature type="region of interest" description="Disordered" evidence="1">
    <location>
        <begin position="522"/>
        <end position="541"/>
    </location>
</feature>
<dbReference type="EMBL" id="VIWT01000008">
    <property type="protein sequence ID" value="TWF71744.1"/>
    <property type="molecule type" value="Genomic_DNA"/>
</dbReference>
<dbReference type="AlphaFoldDB" id="A0A561SAB0"/>
<organism evidence="2 3">
    <name type="scientific">Kitasatospora viridis</name>
    <dbReference type="NCBI Taxonomy" id="281105"/>
    <lineage>
        <taxon>Bacteria</taxon>
        <taxon>Bacillati</taxon>
        <taxon>Actinomycetota</taxon>
        <taxon>Actinomycetes</taxon>
        <taxon>Kitasatosporales</taxon>
        <taxon>Streptomycetaceae</taxon>
        <taxon>Kitasatospora</taxon>
    </lineage>
</organism>
<feature type="compositionally biased region" description="Polar residues" evidence="1">
    <location>
        <begin position="119"/>
        <end position="129"/>
    </location>
</feature>
<proteinExistence type="predicted"/>
<dbReference type="Proteomes" id="UP000317940">
    <property type="component" value="Unassembled WGS sequence"/>
</dbReference>
<sequence>MTSIDDTPSTFGYGTFELPPLPAKADAVRKLAQRLQSTLQLDEDTSTALAQASTDPAAVRVQLTQPLAGLSTIQGKSLLILTTRMWAPWLCPPADEIQRHITKKLTRSSSGGTVPPLPSRSTVEETSGGATIAWPNLADRNWHLADNARIYEQQEDPDSDLWIMADEGGIHTPLVVIPQTLTFKDGSPADHRLRIADGMRRYYATRTTLQRPEMLQRLNIDPADMDAAWNLDRPALLRVVTTLRTACEAKDEILRETARHLASVIALPVHVVVGQVSRNGTQTLLGQAANRYGDTVNLLHSSIRHWHTGDDSKRPRVQQIGTSLINGLPIPQAEIDSELLRTLPARLKARLSRSPQAPTRALSYGLDRTSRPAVRLVWWCRAVAALGGKPATALAGFAQHHTGTLAEALTGDLLRCTTYLMEEDPGAAWPPGDYRDPNSHPDSLALLVHDAENIDAVAQITSDGTGGWLTHPRERNAQHIALAELALRGLLPTAHPSDQYQVPDRLLAHRHLLSRAARTPDNEPITLVDHSGRTVTGTDSHPVTLESGWLDRNDFKGQKEPKNARYQMLLPTAPALPYPGVSHIFQLRHGVTLTVPSTPLSALEEQDDPDADLAQILRRWFPDATDLVMTDWEDLFTVGVMVGSVFVRIHDRSMEREAARREQRWYPEGRPPGTKDTLPLDAPDSGFPDGTLLGVGAHLVTGYDGPDGASDAAVFEALMEETSEEIIQEADDATRRHEAASGRTYHMPVVPLPAAGSAK</sequence>
<feature type="region of interest" description="Disordered" evidence="1">
    <location>
        <begin position="660"/>
        <end position="679"/>
    </location>
</feature>
<evidence type="ECO:0000313" key="3">
    <source>
        <dbReference type="Proteomes" id="UP000317940"/>
    </source>
</evidence>
<comment type="caution">
    <text evidence="2">The sequence shown here is derived from an EMBL/GenBank/DDBJ whole genome shotgun (WGS) entry which is preliminary data.</text>
</comment>
<protein>
    <submittedName>
        <fullName evidence="2">Uncharacterized protein</fullName>
    </submittedName>
</protein>
<keyword evidence="3" id="KW-1185">Reference proteome</keyword>
<evidence type="ECO:0000313" key="2">
    <source>
        <dbReference type="EMBL" id="TWF71744.1"/>
    </source>
</evidence>
<reference evidence="2 3" key="1">
    <citation type="submission" date="2019-06" db="EMBL/GenBank/DDBJ databases">
        <title>Sequencing the genomes of 1000 actinobacteria strains.</title>
        <authorList>
            <person name="Klenk H.-P."/>
        </authorList>
    </citation>
    <scope>NUCLEOTIDE SEQUENCE [LARGE SCALE GENOMIC DNA]</scope>
    <source>
        <strain evidence="2 3">DSM 44826</strain>
    </source>
</reference>
<accession>A0A561SAB0</accession>
<feature type="region of interest" description="Disordered" evidence="1">
    <location>
        <begin position="105"/>
        <end position="130"/>
    </location>
</feature>
<evidence type="ECO:0000256" key="1">
    <source>
        <dbReference type="SAM" id="MobiDB-lite"/>
    </source>
</evidence>
<name>A0A561SAB0_9ACTN</name>
<gene>
    <name evidence="2" type="ORF">FHX73_18115</name>
</gene>
<dbReference type="RefSeq" id="WP_211786513.1">
    <property type="nucleotide sequence ID" value="NZ_BAAAMZ010000022.1"/>
</dbReference>